<name>A0A016WA48_9BILA</name>
<accession>A0A016WA48</accession>
<dbReference type="EMBL" id="JARK01000561">
    <property type="protein sequence ID" value="EYC35898.1"/>
    <property type="molecule type" value="Genomic_DNA"/>
</dbReference>
<dbReference type="Proteomes" id="UP000024635">
    <property type="component" value="Unassembled WGS sequence"/>
</dbReference>
<evidence type="ECO:0000313" key="2">
    <source>
        <dbReference type="Proteomes" id="UP000024635"/>
    </source>
</evidence>
<evidence type="ECO:0000313" key="1">
    <source>
        <dbReference type="EMBL" id="EYC35898.1"/>
    </source>
</evidence>
<keyword evidence="2" id="KW-1185">Reference proteome</keyword>
<organism evidence="1 2">
    <name type="scientific">Ancylostoma ceylanicum</name>
    <dbReference type="NCBI Taxonomy" id="53326"/>
    <lineage>
        <taxon>Eukaryota</taxon>
        <taxon>Metazoa</taxon>
        <taxon>Ecdysozoa</taxon>
        <taxon>Nematoda</taxon>
        <taxon>Chromadorea</taxon>
        <taxon>Rhabditida</taxon>
        <taxon>Rhabditina</taxon>
        <taxon>Rhabditomorpha</taxon>
        <taxon>Strongyloidea</taxon>
        <taxon>Ancylostomatidae</taxon>
        <taxon>Ancylostomatinae</taxon>
        <taxon>Ancylostoma</taxon>
    </lineage>
</organism>
<proteinExistence type="predicted"/>
<dbReference type="AlphaFoldDB" id="A0A016WA48"/>
<sequence>MLTNKKTNYQGSTIVCGPGENSCSSGAVFKAAESQRHRRPSQSLQRIVASRSTAHLLIRATSPTHYHTWCDVVQLTGGVA</sequence>
<comment type="caution">
    <text evidence="1">The sequence shown here is derived from an EMBL/GenBank/DDBJ whole genome shotgun (WGS) entry which is preliminary data.</text>
</comment>
<gene>
    <name evidence="1" type="primary">Acey_s0961.g3224</name>
    <name evidence="1" type="ORF">Y032_0961g3224</name>
</gene>
<protein>
    <submittedName>
        <fullName evidence="1">Uncharacterized protein</fullName>
    </submittedName>
</protein>
<reference evidence="2" key="1">
    <citation type="journal article" date="2015" name="Nat. Genet.">
        <title>The genome and transcriptome of the zoonotic hookworm Ancylostoma ceylanicum identify infection-specific gene families.</title>
        <authorList>
            <person name="Schwarz E.M."/>
            <person name="Hu Y."/>
            <person name="Antoshechkin I."/>
            <person name="Miller M.M."/>
            <person name="Sternberg P.W."/>
            <person name="Aroian R.V."/>
        </authorList>
    </citation>
    <scope>NUCLEOTIDE SEQUENCE</scope>
    <source>
        <strain evidence="2">HY135</strain>
    </source>
</reference>